<evidence type="ECO:0000256" key="1">
    <source>
        <dbReference type="SAM" id="MobiDB-lite"/>
    </source>
</evidence>
<sequence>MTPLSEEADRSTQEPFTDTRAVTVQHEGLHQLRTVRVRRSAQGGEGQQSNDQLRSHIWRQQEAERTLNYGLLFARPHCGVGPEDAVSAAPQVPPNVHVISVVKVNYEI</sequence>
<dbReference type="AlphaFoldDB" id="A0A7J5YPN8"/>
<comment type="caution">
    <text evidence="2">The sequence shown here is derived from an EMBL/GenBank/DDBJ whole genome shotgun (WGS) entry which is preliminary data.</text>
</comment>
<evidence type="ECO:0000313" key="2">
    <source>
        <dbReference type="EMBL" id="KAF3850931.1"/>
    </source>
</evidence>
<dbReference type="Proteomes" id="UP000518266">
    <property type="component" value="Unassembled WGS sequence"/>
</dbReference>
<reference evidence="2 3" key="1">
    <citation type="submission" date="2020-03" db="EMBL/GenBank/DDBJ databases">
        <title>Dissostichus mawsoni Genome sequencing and assembly.</title>
        <authorList>
            <person name="Park H."/>
        </authorList>
    </citation>
    <scope>NUCLEOTIDE SEQUENCE [LARGE SCALE GENOMIC DNA]</scope>
    <source>
        <strain evidence="2">DM0001</strain>
        <tissue evidence="2">Muscle</tissue>
    </source>
</reference>
<protein>
    <submittedName>
        <fullName evidence="2">Uncharacterized protein</fullName>
    </submittedName>
</protein>
<proteinExistence type="predicted"/>
<evidence type="ECO:0000313" key="3">
    <source>
        <dbReference type="Proteomes" id="UP000518266"/>
    </source>
</evidence>
<accession>A0A7J5YPN8</accession>
<organism evidence="2 3">
    <name type="scientific">Dissostichus mawsoni</name>
    <name type="common">Antarctic cod</name>
    <dbReference type="NCBI Taxonomy" id="36200"/>
    <lineage>
        <taxon>Eukaryota</taxon>
        <taxon>Metazoa</taxon>
        <taxon>Chordata</taxon>
        <taxon>Craniata</taxon>
        <taxon>Vertebrata</taxon>
        <taxon>Euteleostomi</taxon>
        <taxon>Actinopterygii</taxon>
        <taxon>Neopterygii</taxon>
        <taxon>Teleostei</taxon>
        <taxon>Neoteleostei</taxon>
        <taxon>Acanthomorphata</taxon>
        <taxon>Eupercaria</taxon>
        <taxon>Perciformes</taxon>
        <taxon>Notothenioidei</taxon>
        <taxon>Nototheniidae</taxon>
        <taxon>Dissostichus</taxon>
    </lineage>
</organism>
<feature type="compositionally biased region" description="Polar residues" evidence="1">
    <location>
        <begin position="13"/>
        <end position="22"/>
    </location>
</feature>
<feature type="region of interest" description="Disordered" evidence="1">
    <location>
        <begin position="1"/>
        <end position="56"/>
    </location>
</feature>
<keyword evidence="3" id="KW-1185">Reference proteome</keyword>
<dbReference type="EMBL" id="JAAKFY010000010">
    <property type="protein sequence ID" value="KAF3850931.1"/>
    <property type="molecule type" value="Genomic_DNA"/>
</dbReference>
<gene>
    <name evidence="2" type="ORF">F7725_012703</name>
</gene>
<name>A0A7J5YPN8_DISMA</name>